<feature type="compositionally biased region" description="Low complexity" evidence="1">
    <location>
        <begin position="313"/>
        <end position="324"/>
    </location>
</feature>
<name>A0A117Q133_9ACTN</name>
<dbReference type="EMBL" id="LMWN01000033">
    <property type="protein sequence ID" value="KUN03294.1"/>
    <property type="molecule type" value="Genomic_DNA"/>
</dbReference>
<dbReference type="STRING" id="67386.AQI95_22510"/>
<proteinExistence type="predicted"/>
<dbReference type="Proteomes" id="UP000053127">
    <property type="component" value="Unassembled WGS sequence"/>
</dbReference>
<keyword evidence="3" id="KW-1185">Reference proteome</keyword>
<feature type="region of interest" description="Disordered" evidence="1">
    <location>
        <begin position="57"/>
        <end position="76"/>
    </location>
</feature>
<organism evidence="2 3">
    <name type="scientific">Streptomyces yokosukanensis</name>
    <dbReference type="NCBI Taxonomy" id="67386"/>
    <lineage>
        <taxon>Bacteria</taxon>
        <taxon>Bacillati</taxon>
        <taxon>Actinomycetota</taxon>
        <taxon>Actinomycetes</taxon>
        <taxon>Kitasatosporales</taxon>
        <taxon>Streptomycetaceae</taxon>
        <taxon>Streptomyces</taxon>
    </lineage>
</organism>
<gene>
    <name evidence="2" type="ORF">AQI95_22510</name>
</gene>
<feature type="region of interest" description="Disordered" evidence="1">
    <location>
        <begin position="272"/>
        <end position="328"/>
    </location>
</feature>
<protein>
    <submittedName>
        <fullName evidence="2">Uncharacterized protein</fullName>
    </submittedName>
</protein>
<sequence length="905" mass="99021">MPTVLTGSSREIAKATLVQLRLPVPPTGQALVKSAYVRQLRLRPDEAHAVRDHLRQTAGAPGGTAGGAADEDPADVSGEVSDELIELLARYEQQDQPALLPPPGVFVDVAVPALKAFGDALVELRRRRAEQLAAERAGSGAEAAFGGPLGLAQQDVRDALVAVRGLEANTRATPLGMLNLERLEMAPAGLERGELIATIPLAPLEETAVSHKEWSVRSKEFTSIVTDSLETVSETGVTDNTELSQSTSSQAQHSNQFNVTATVTGGIPVINGSAQSGFSSQDSTSQSATDSTKHATQLTKKASARARQEHKTTISTTTVTGSEETSTRVLKNPSQVSAMRVDYFSLMRKWRVRLYRHGLRLTYDLVIPEPGAGLRRMHKELADLKGQLGPFQFGLPHSEITDAILPGETQPHYRVLAERYGAVVPDPPIPPSAPQFSVGAPQQEEGWHIFTPDPLEVPDGYRIKTLNLWFATTSKTGSDNKFSFKVLGTPLYIKEQDQGEYGPMELTSTAYGAFMLHATGKVYISFEMINNRNTTIRVASEIEPIPTQPDPDPTQPAHSDRVRDKWQSDVWNLLRDAAQSQYYERQQDIATKAAALEEQIEQVDTLTLRREESEEIMKGVLRFLLGPDFAFMPPDVVDAFVKARVDLEHGIGFDDNGLGLDATAWATVREHEGVVRFVNQAIEWENVVTFLYSYFWDVPQSWNFIRRLRHPDADRQAFLRSGSARVVLTVRKGWEQDWVTFAEGGFKSPPTTPDSQYLTIAREIAAYDDRNYPGIPPANPGRSAVRLEEAVYATSREVLGKTANPVTIKVDSSRDFLVGALVVIDSADKVDPADGRVVQESQIITAVPDLTHITVGRLDRAHDGSVTPFAVLQPGTKGALIAEWNEYTPSSGTDIEIGSDLDGGV</sequence>
<reference evidence="2 3" key="1">
    <citation type="submission" date="2015-10" db="EMBL/GenBank/DDBJ databases">
        <title>Draft genome sequence of Streptomyces yokosukanensis DSM 40224, type strain for the species Streptomyces yokosukanensis.</title>
        <authorList>
            <person name="Ruckert C."/>
            <person name="Winkler A."/>
            <person name="Kalinowski J."/>
            <person name="Kampfer P."/>
            <person name="Glaeser S."/>
        </authorList>
    </citation>
    <scope>NUCLEOTIDE SEQUENCE [LARGE SCALE GENOMIC DNA]</scope>
    <source>
        <strain evidence="2 3">DSM 40224</strain>
    </source>
</reference>
<dbReference type="AlphaFoldDB" id="A0A117Q133"/>
<evidence type="ECO:0000313" key="3">
    <source>
        <dbReference type="Proteomes" id="UP000053127"/>
    </source>
</evidence>
<evidence type="ECO:0000256" key="1">
    <source>
        <dbReference type="SAM" id="MobiDB-lite"/>
    </source>
</evidence>
<evidence type="ECO:0000313" key="2">
    <source>
        <dbReference type="EMBL" id="KUN03294.1"/>
    </source>
</evidence>
<accession>A0A117Q133</accession>
<comment type="caution">
    <text evidence="2">The sequence shown here is derived from an EMBL/GenBank/DDBJ whole genome shotgun (WGS) entry which is preliminary data.</text>
</comment>
<feature type="region of interest" description="Disordered" evidence="1">
    <location>
        <begin position="542"/>
        <end position="562"/>
    </location>
</feature>
<feature type="compositionally biased region" description="Low complexity" evidence="1">
    <location>
        <begin position="272"/>
        <end position="290"/>
    </location>
</feature>
<feature type="region of interest" description="Disordered" evidence="1">
    <location>
        <begin position="233"/>
        <end position="255"/>
    </location>
</feature>